<keyword evidence="1" id="KW-0732">Signal</keyword>
<organism evidence="2 3">
    <name type="scientific">Bradyrhizobium lablabi</name>
    <dbReference type="NCBI Taxonomy" id="722472"/>
    <lineage>
        <taxon>Bacteria</taxon>
        <taxon>Pseudomonadati</taxon>
        <taxon>Pseudomonadota</taxon>
        <taxon>Alphaproteobacteria</taxon>
        <taxon>Hyphomicrobiales</taxon>
        <taxon>Nitrobacteraceae</taxon>
        <taxon>Bradyrhizobium</taxon>
    </lineage>
</organism>
<feature type="chain" id="PRO_5030031646" evidence="1">
    <location>
        <begin position="24"/>
        <end position="90"/>
    </location>
</feature>
<dbReference type="Proteomes" id="UP000183208">
    <property type="component" value="Unassembled WGS sequence"/>
</dbReference>
<name>A0A1M6YVP9_9BRAD</name>
<reference evidence="2 3" key="1">
    <citation type="submission" date="2016-10" db="EMBL/GenBank/DDBJ databases">
        <authorList>
            <person name="de Groot N.N."/>
        </authorList>
    </citation>
    <scope>NUCLEOTIDE SEQUENCE [LARGE SCALE GENOMIC DNA]</scope>
    <source>
        <strain evidence="2 3">GAS522</strain>
    </source>
</reference>
<evidence type="ECO:0000313" key="3">
    <source>
        <dbReference type="Proteomes" id="UP000183208"/>
    </source>
</evidence>
<proteinExistence type="predicted"/>
<dbReference type="EMBL" id="FNTI01000001">
    <property type="protein sequence ID" value="SED18136.1"/>
    <property type="molecule type" value="Genomic_DNA"/>
</dbReference>
<feature type="signal peptide" evidence="1">
    <location>
        <begin position="1"/>
        <end position="23"/>
    </location>
</feature>
<accession>A0A1M6YVP9</accession>
<gene>
    <name evidence="2" type="ORF">SAMN05444171_3368</name>
</gene>
<evidence type="ECO:0000256" key="1">
    <source>
        <dbReference type="SAM" id="SignalP"/>
    </source>
</evidence>
<dbReference type="RefSeq" id="WP_074820805.1">
    <property type="nucleotide sequence ID" value="NZ_LT670845.1"/>
</dbReference>
<dbReference type="AlphaFoldDB" id="A0A1M6YVP9"/>
<evidence type="ECO:0000313" key="2">
    <source>
        <dbReference type="EMBL" id="SED18136.1"/>
    </source>
</evidence>
<sequence>MMNRAVCLSILTLGIAAAFTSVSSEPAAAESCVDFSRNPGRFINNCGRRVVVRWTDEFACQNNGGCSITLRAGETQVVASSRGRVSWSAE</sequence>
<protein>
    <submittedName>
        <fullName evidence="2">Uncharacterized protein</fullName>
    </submittedName>
</protein>